<dbReference type="AlphaFoldDB" id="A0A8S9X3K4"/>
<dbReference type="EMBL" id="WIXP02000011">
    <property type="protein sequence ID" value="KAF6202911.1"/>
    <property type="molecule type" value="Genomic_DNA"/>
</dbReference>
<protein>
    <submittedName>
        <fullName evidence="1">Uncharacterized protein</fullName>
    </submittedName>
</protein>
<name>A0A8S9X3K4_APOLU</name>
<accession>A0A8S9X3K4</accession>
<keyword evidence="2" id="KW-1185">Reference proteome</keyword>
<sequence length="96" mass="10207">MFIAPLIVWSLKTSKCLKSGKRGSKKMVDAGPAKLKEGAHQFLLNANKSTTSGLWFATLSLGAPLSAPSTTVHAPCSAQFHIPPAAAPPSAFYMWH</sequence>
<reference evidence="1" key="1">
    <citation type="journal article" date="2021" name="Mol. Ecol. Resour.">
        <title>Apolygus lucorum genome provides insights into omnivorousness and mesophyll feeding.</title>
        <authorList>
            <person name="Liu Y."/>
            <person name="Liu H."/>
            <person name="Wang H."/>
            <person name="Huang T."/>
            <person name="Liu B."/>
            <person name="Yang B."/>
            <person name="Yin L."/>
            <person name="Li B."/>
            <person name="Zhang Y."/>
            <person name="Zhang S."/>
            <person name="Jiang F."/>
            <person name="Zhang X."/>
            <person name="Ren Y."/>
            <person name="Wang B."/>
            <person name="Wang S."/>
            <person name="Lu Y."/>
            <person name="Wu K."/>
            <person name="Fan W."/>
            <person name="Wang G."/>
        </authorList>
    </citation>
    <scope>NUCLEOTIDE SEQUENCE</scope>
    <source>
        <strain evidence="1">12Hb</strain>
    </source>
</reference>
<gene>
    <name evidence="1" type="ORF">GE061_003318</name>
</gene>
<evidence type="ECO:0000313" key="2">
    <source>
        <dbReference type="Proteomes" id="UP000466442"/>
    </source>
</evidence>
<evidence type="ECO:0000313" key="1">
    <source>
        <dbReference type="EMBL" id="KAF6202911.1"/>
    </source>
</evidence>
<dbReference type="Proteomes" id="UP000466442">
    <property type="component" value="Unassembled WGS sequence"/>
</dbReference>
<proteinExistence type="predicted"/>
<organism evidence="1 2">
    <name type="scientific">Apolygus lucorum</name>
    <name type="common">Small green plant bug</name>
    <name type="synonym">Lygocoris lucorum</name>
    <dbReference type="NCBI Taxonomy" id="248454"/>
    <lineage>
        <taxon>Eukaryota</taxon>
        <taxon>Metazoa</taxon>
        <taxon>Ecdysozoa</taxon>
        <taxon>Arthropoda</taxon>
        <taxon>Hexapoda</taxon>
        <taxon>Insecta</taxon>
        <taxon>Pterygota</taxon>
        <taxon>Neoptera</taxon>
        <taxon>Paraneoptera</taxon>
        <taxon>Hemiptera</taxon>
        <taxon>Heteroptera</taxon>
        <taxon>Panheteroptera</taxon>
        <taxon>Cimicomorpha</taxon>
        <taxon>Miridae</taxon>
        <taxon>Mirini</taxon>
        <taxon>Apolygus</taxon>
    </lineage>
</organism>
<comment type="caution">
    <text evidence="1">The sequence shown here is derived from an EMBL/GenBank/DDBJ whole genome shotgun (WGS) entry which is preliminary data.</text>
</comment>